<name>F0WID9_9STRA</name>
<proteinExistence type="predicted"/>
<keyword evidence="1" id="KW-1133">Transmembrane helix</keyword>
<keyword evidence="1" id="KW-0472">Membrane</keyword>
<accession>F0WID9</accession>
<evidence type="ECO:0000256" key="1">
    <source>
        <dbReference type="SAM" id="Phobius"/>
    </source>
</evidence>
<protein>
    <submittedName>
        <fullName evidence="2">AlNc14C109G6340 protein</fullName>
    </submittedName>
</protein>
<reference evidence="2" key="1">
    <citation type="journal article" date="2011" name="PLoS Biol.">
        <title>Gene gain and loss during evolution of obligate parasitism in the white rust pathogen of Arabidopsis thaliana.</title>
        <authorList>
            <person name="Kemen E."/>
            <person name="Gardiner A."/>
            <person name="Schultz-Larsen T."/>
            <person name="Kemen A.C."/>
            <person name="Balmuth A.L."/>
            <person name="Robert-Seilaniantz A."/>
            <person name="Bailey K."/>
            <person name="Holub E."/>
            <person name="Studholme D.J."/>
            <person name="Maclean D."/>
            <person name="Jones J.D."/>
        </authorList>
    </citation>
    <scope>NUCLEOTIDE SEQUENCE</scope>
</reference>
<dbReference type="AlphaFoldDB" id="F0WID9"/>
<organism evidence="2">
    <name type="scientific">Albugo laibachii Nc14</name>
    <dbReference type="NCBI Taxonomy" id="890382"/>
    <lineage>
        <taxon>Eukaryota</taxon>
        <taxon>Sar</taxon>
        <taxon>Stramenopiles</taxon>
        <taxon>Oomycota</taxon>
        <taxon>Peronosporomycetes</taxon>
        <taxon>Albuginales</taxon>
        <taxon>Albuginaceae</taxon>
        <taxon>Albugo</taxon>
    </lineage>
</organism>
<feature type="transmembrane region" description="Helical" evidence="1">
    <location>
        <begin position="57"/>
        <end position="75"/>
    </location>
</feature>
<sequence length="120" mass="13885">MSASGSSKHQALRSNPSYTKNSRYSTQILLYMDRLASYHKMENHTGQCDIVGDRFEFGFALCWSAFFFDLFIRFCKRLVKRMYPTCSPKTSRKSCIQLKQFSPCTCNARGITIRIEARVT</sequence>
<gene>
    <name evidence="2" type="primary">AlNc14C109G6340</name>
    <name evidence="2" type="ORF">ALNC14_071630</name>
</gene>
<keyword evidence="1" id="KW-0812">Transmembrane</keyword>
<evidence type="ECO:0000313" key="2">
    <source>
        <dbReference type="EMBL" id="CCA21020.1"/>
    </source>
</evidence>
<dbReference type="EMBL" id="FR824154">
    <property type="protein sequence ID" value="CCA21020.1"/>
    <property type="molecule type" value="Genomic_DNA"/>
</dbReference>
<dbReference type="HOGENOM" id="CLU_2054046_0_0_1"/>
<reference evidence="2" key="2">
    <citation type="submission" date="2011-02" db="EMBL/GenBank/DDBJ databases">
        <authorList>
            <person name="MacLean D."/>
        </authorList>
    </citation>
    <scope>NUCLEOTIDE SEQUENCE</scope>
</reference>